<feature type="non-terminal residue" evidence="1">
    <location>
        <position position="1"/>
    </location>
</feature>
<dbReference type="SUPFAM" id="SSF53098">
    <property type="entry name" value="Ribonuclease H-like"/>
    <property type="match status" value="1"/>
</dbReference>
<name>A0A0C9UE05_SPHS4</name>
<dbReference type="EMBL" id="KN837340">
    <property type="protein sequence ID" value="KIJ27292.1"/>
    <property type="molecule type" value="Genomic_DNA"/>
</dbReference>
<dbReference type="OrthoDB" id="3262464at2759"/>
<evidence type="ECO:0000313" key="1">
    <source>
        <dbReference type="EMBL" id="KIJ27292.1"/>
    </source>
</evidence>
<reference evidence="1 2" key="1">
    <citation type="submission" date="2014-06" db="EMBL/GenBank/DDBJ databases">
        <title>Evolutionary Origins and Diversification of the Mycorrhizal Mutualists.</title>
        <authorList>
            <consortium name="DOE Joint Genome Institute"/>
            <consortium name="Mycorrhizal Genomics Consortium"/>
            <person name="Kohler A."/>
            <person name="Kuo A."/>
            <person name="Nagy L.G."/>
            <person name="Floudas D."/>
            <person name="Copeland A."/>
            <person name="Barry K.W."/>
            <person name="Cichocki N."/>
            <person name="Veneault-Fourrey C."/>
            <person name="LaButti K."/>
            <person name="Lindquist E.A."/>
            <person name="Lipzen A."/>
            <person name="Lundell T."/>
            <person name="Morin E."/>
            <person name="Murat C."/>
            <person name="Riley R."/>
            <person name="Ohm R."/>
            <person name="Sun H."/>
            <person name="Tunlid A."/>
            <person name="Henrissat B."/>
            <person name="Grigoriev I.V."/>
            <person name="Hibbett D.S."/>
            <person name="Martin F."/>
        </authorList>
    </citation>
    <scope>NUCLEOTIDE SEQUENCE [LARGE SCALE GENOMIC DNA]</scope>
    <source>
        <strain evidence="1 2">SS14</strain>
    </source>
</reference>
<feature type="non-terminal residue" evidence="1">
    <location>
        <position position="55"/>
    </location>
</feature>
<dbReference type="Proteomes" id="UP000054279">
    <property type="component" value="Unassembled WGS sequence"/>
</dbReference>
<keyword evidence="2" id="KW-1185">Reference proteome</keyword>
<organism evidence="1 2">
    <name type="scientific">Sphaerobolus stellatus (strain SS14)</name>
    <dbReference type="NCBI Taxonomy" id="990650"/>
    <lineage>
        <taxon>Eukaryota</taxon>
        <taxon>Fungi</taxon>
        <taxon>Dikarya</taxon>
        <taxon>Basidiomycota</taxon>
        <taxon>Agaricomycotina</taxon>
        <taxon>Agaricomycetes</taxon>
        <taxon>Phallomycetidae</taxon>
        <taxon>Geastrales</taxon>
        <taxon>Sphaerobolaceae</taxon>
        <taxon>Sphaerobolus</taxon>
    </lineage>
</organism>
<dbReference type="HOGENOM" id="CLU_009123_15_4_1"/>
<gene>
    <name evidence="1" type="ORF">M422DRAFT_100557</name>
</gene>
<sequence>FGMAMDYLPAQGSSVLAEWVFSSSAEMDTCCCSHLSPHLMEQLQMLKFILRKARL</sequence>
<accession>A0A0C9UE05</accession>
<dbReference type="AlphaFoldDB" id="A0A0C9UE05"/>
<protein>
    <recommendedName>
        <fullName evidence="3">HAT C-terminal dimerisation domain-containing protein</fullName>
    </recommendedName>
</protein>
<proteinExistence type="predicted"/>
<evidence type="ECO:0000313" key="2">
    <source>
        <dbReference type="Proteomes" id="UP000054279"/>
    </source>
</evidence>
<dbReference type="InterPro" id="IPR012337">
    <property type="entry name" value="RNaseH-like_sf"/>
</dbReference>
<evidence type="ECO:0008006" key="3">
    <source>
        <dbReference type="Google" id="ProtNLM"/>
    </source>
</evidence>